<dbReference type="InterPro" id="IPR012337">
    <property type="entry name" value="RNaseH-like_sf"/>
</dbReference>
<evidence type="ECO:0000313" key="4">
    <source>
        <dbReference type="Proteomes" id="UP001108240"/>
    </source>
</evidence>
<dbReference type="Ensembl" id="ENSCCRT00000147132.1">
    <property type="protein sequence ID" value="ENSCCRP00000146467.1"/>
    <property type="gene ID" value="ENSCCRG00000081463.1"/>
</dbReference>
<reference evidence="3" key="2">
    <citation type="submission" date="2025-09" db="UniProtKB">
        <authorList>
            <consortium name="Ensembl"/>
        </authorList>
    </citation>
    <scope>IDENTIFICATION</scope>
</reference>
<evidence type="ECO:0000259" key="2">
    <source>
        <dbReference type="Pfam" id="PF05699"/>
    </source>
</evidence>
<feature type="region of interest" description="Disordered" evidence="1">
    <location>
        <begin position="361"/>
        <end position="392"/>
    </location>
</feature>
<dbReference type="Proteomes" id="UP001108240">
    <property type="component" value="Unplaced"/>
</dbReference>
<dbReference type="GeneTree" id="ENSGT00940000158431"/>
<dbReference type="AlphaFoldDB" id="A0A9J8ANT8"/>
<evidence type="ECO:0000256" key="1">
    <source>
        <dbReference type="SAM" id="MobiDB-lite"/>
    </source>
</evidence>
<organism evidence="3 4">
    <name type="scientific">Cyprinus carpio carpio</name>
    <dbReference type="NCBI Taxonomy" id="630221"/>
    <lineage>
        <taxon>Eukaryota</taxon>
        <taxon>Metazoa</taxon>
        <taxon>Chordata</taxon>
        <taxon>Craniata</taxon>
        <taxon>Vertebrata</taxon>
        <taxon>Euteleostomi</taxon>
        <taxon>Actinopterygii</taxon>
        <taxon>Neopterygii</taxon>
        <taxon>Teleostei</taxon>
        <taxon>Ostariophysi</taxon>
        <taxon>Cypriniformes</taxon>
        <taxon>Cyprinidae</taxon>
        <taxon>Cyprininae</taxon>
        <taxon>Cyprinus</taxon>
    </lineage>
</organism>
<protein>
    <recommendedName>
        <fullName evidence="2">HAT C-terminal dimerisation domain-containing protein</fullName>
    </recommendedName>
</protein>
<reference evidence="3" key="1">
    <citation type="submission" date="2025-08" db="UniProtKB">
        <authorList>
            <consortium name="Ensembl"/>
        </authorList>
    </citation>
    <scope>IDENTIFICATION</scope>
</reference>
<evidence type="ECO:0000313" key="3">
    <source>
        <dbReference type="Ensembl" id="ENSCCRP00000146467.1"/>
    </source>
</evidence>
<feature type="domain" description="HAT C-terminal dimerisation" evidence="2">
    <location>
        <begin position="447"/>
        <end position="482"/>
    </location>
</feature>
<name>A0A9J8ANT8_CYPCA</name>
<sequence>MRPYSVVENQDFRYMVHSMEPRYVIPSRSFFTHKSIPILYKETKFLVQVSLKSAPRVAITCDAWTSRATVSYVTVTAHHVNSEWKLISYVLQTRAMDDSHTGANICEFLKAVADEWGIETHDLVLVTDNASNMNVAAELGNFLHVRCYAHTLNLACQRALKLPAVARLLGRVRWITAFFHRSTTASHVLEQKQALLELPKHKLKTDAPTRLNSGFDMVDRFREQQPAICAALLSPQVRKGAHDICTLSEGDVSGAEHLVKTLKPMKLATTTMSEESMPTLSIIAPLHTQLLADFTPAPEDDPMTREIKHAIREDLRKRYTSTKERHTLPTASCLDPCFKALPFLSEDEKVETYSRVTTEAASSLEVMRQEPEVPEGEGDDMAEGHDDGEEDDAVQKVCDEALKLDEDAPSTPSTSRPSSLTALLGQTFNVAVTTAEPKSAHTRAEEEVRMYLEAPSLPLTDDPLEWWSTNHHVYPLLAKLAK</sequence>
<dbReference type="PANTHER" id="PTHR46481">
    <property type="entry name" value="ZINC FINGER BED DOMAIN-CONTAINING PROTEIN 4"/>
    <property type="match status" value="1"/>
</dbReference>
<feature type="compositionally biased region" description="Acidic residues" evidence="1">
    <location>
        <begin position="372"/>
        <end position="392"/>
    </location>
</feature>
<dbReference type="SUPFAM" id="SSF53098">
    <property type="entry name" value="Ribonuclease H-like"/>
    <property type="match status" value="1"/>
</dbReference>
<proteinExistence type="predicted"/>
<accession>A0A9J8ANT8</accession>
<dbReference type="InterPro" id="IPR008906">
    <property type="entry name" value="HATC_C_dom"/>
</dbReference>
<keyword evidence="4" id="KW-1185">Reference proteome</keyword>
<dbReference type="OMA" id="VKCYAHT"/>
<dbReference type="GO" id="GO:0046983">
    <property type="term" value="F:protein dimerization activity"/>
    <property type="evidence" value="ECO:0007669"/>
    <property type="project" value="InterPro"/>
</dbReference>
<dbReference type="InterPro" id="IPR052035">
    <property type="entry name" value="ZnF_BED_domain_contain"/>
</dbReference>
<dbReference type="Pfam" id="PF05699">
    <property type="entry name" value="Dimer_Tnp_hAT"/>
    <property type="match status" value="1"/>
</dbReference>
<dbReference type="PANTHER" id="PTHR46481:SF4">
    <property type="entry name" value="ZINC FINGER BED DOMAIN-CONTAINING PROTEIN 4"/>
    <property type="match status" value="1"/>
</dbReference>